<dbReference type="RefSeq" id="WP_207902561.1">
    <property type="nucleotide sequence ID" value="NZ_SMAN01000010.1"/>
</dbReference>
<dbReference type="EMBL" id="SMAN01000010">
    <property type="protein sequence ID" value="TCT21735.1"/>
    <property type="molecule type" value="Genomic_DNA"/>
</dbReference>
<evidence type="ECO:0000313" key="1">
    <source>
        <dbReference type="EMBL" id="TCT21735.1"/>
    </source>
</evidence>
<sequence length="189" mass="22362">MKLRDEKDIIQLFHHDEWIIDILKAVKSMNLPDWWICAGFIRSKIWDNLHGFKERTPVRDIDVIFFDEQHVSESEEKKIEKELDKIWPGLPWSVKNQARMHKINKIPPYESALDGISKFPETVTALGIKLDKSNEIQLAAPWGVKDVINMEVRPTPYFKASKKLMDIYQKRITEKQWSDIWPKVTVYDD</sequence>
<name>A0A4R3MZ71_9BACI</name>
<evidence type="ECO:0000313" key="2">
    <source>
        <dbReference type="Proteomes" id="UP000294650"/>
    </source>
</evidence>
<keyword evidence="2" id="KW-1185">Reference proteome</keyword>
<dbReference type="InterPro" id="IPR009267">
    <property type="entry name" value="NTP_transf_6"/>
</dbReference>
<organism evidence="1 2">
    <name type="scientific">Melghiribacillus thermohalophilus</name>
    <dbReference type="NCBI Taxonomy" id="1324956"/>
    <lineage>
        <taxon>Bacteria</taxon>
        <taxon>Bacillati</taxon>
        <taxon>Bacillota</taxon>
        <taxon>Bacilli</taxon>
        <taxon>Bacillales</taxon>
        <taxon>Bacillaceae</taxon>
        <taxon>Melghiribacillus</taxon>
    </lineage>
</organism>
<dbReference type="PANTHER" id="PTHR39166">
    <property type="entry name" value="BLL1166 PROTEIN"/>
    <property type="match status" value="1"/>
</dbReference>
<reference evidence="1 2" key="1">
    <citation type="submission" date="2019-03" db="EMBL/GenBank/DDBJ databases">
        <title>Genomic Encyclopedia of Type Strains, Phase IV (KMG-IV): sequencing the most valuable type-strain genomes for metagenomic binning, comparative biology and taxonomic classification.</title>
        <authorList>
            <person name="Goeker M."/>
        </authorList>
    </citation>
    <scope>NUCLEOTIDE SEQUENCE [LARGE SCALE GENOMIC DNA]</scope>
    <source>
        <strain evidence="1 2">DSM 25894</strain>
    </source>
</reference>
<accession>A0A4R3MZ71</accession>
<dbReference type="AlphaFoldDB" id="A0A4R3MZ71"/>
<protein>
    <recommendedName>
        <fullName evidence="3">Nucleotidyltransferase-like protein</fullName>
    </recommendedName>
</protein>
<dbReference type="Pfam" id="PF06042">
    <property type="entry name" value="NTP_transf_6"/>
    <property type="match status" value="1"/>
</dbReference>
<dbReference type="Proteomes" id="UP000294650">
    <property type="component" value="Unassembled WGS sequence"/>
</dbReference>
<proteinExistence type="predicted"/>
<evidence type="ECO:0008006" key="3">
    <source>
        <dbReference type="Google" id="ProtNLM"/>
    </source>
</evidence>
<gene>
    <name evidence="1" type="ORF">EDD68_11039</name>
</gene>
<comment type="caution">
    <text evidence="1">The sequence shown here is derived from an EMBL/GenBank/DDBJ whole genome shotgun (WGS) entry which is preliminary data.</text>
</comment>
<dbReference type="PANTHER" id="PTHR39166:SF1">
    <property type="entry name" value="BLL1166 PROTEIN"/>
    <property type="match status" value="1"/>
</dbReference>